<accession>A0A183JNK3</accession>
<reference evidence="1" key="1">
    <citation type="submission" date="2016-06" db="UniProtKB">
        <authorList>
            <consortium name="WormBaseParasite"/>
        </authorList>
    </citation>
    <scope>IDENTIFICATION</scope>
</reference>
<name>A0A183JNK3_9TREM</name>
<sequence length="72" mass="8109">LKRRLKLQKIPPNLTSTLLASQLINKLVADHLSGFSQSLDFGYERLDLIDGFNWVDDNNDSSGLVLLLELLL</sequence>
<proteinExistence type="predicted"/>
<dbReference type="WBParaSite" id="SCUD_0000428901-mRNA-1">
    <property type="protein sequence ID" value="SCUD_0000428901-mRNA-1"/>
    <property type="gene ID" value="SCUD_0000428901"/>
</dbReference>
<dbReference type="AlphaFoldDB" id="A0A183JNK3"/>
<protein>
    <submittedName>
        <fullName evidence="1">Reverse transcriptase domain-containing protein</fullName>
    </submittedName>
</protein>
<organism evidence="1">
    <name type="scientific">Schistosoma curassoni</name>
    <dbReference type="NCBI Taxonomy" id="6186"/>
    <lineage>
        <taxon>Eukaryota</taxon>
        <taxon>Metazoa</taxon>
        <taxon>Spiralia</taxon>
        <taxon>Lophotrochozoa</taxon>
        <taxon>Platyhelminthes</taxon>
        <taxon>Trematoda</taxon>
        <taxon>Digenea</taxon>
        <taxon>Strigeidida</taxon>
        <taxon>Schistosomatoidea</taxon>
        <taxon>Schistosomatidae</taxon>
        <taxon>Schistosoma</taxon>
    </lineage>
</organism>
<evidence type="ECO:0000313" key="1">
    <source>
        <dbReference type="WBParaSite" id="SCUD_0000428901-mRNA-1"/>
    </source>
</evidence>